<dbReference type="AlphaFoldDB" id="X1HDV8"/>
<organism evidence="1">
    <name type="scientific">marine sediment metagenome</name>
    <dbReference type="NCBI Taxonomy" id="412755"/>
    <lineage>
        <taxon>unclassified sequences</taxon>
        <taxon>metagenomes</taxon>
        <taxon>ecological metagenomes</taxon>
    </lineage>
</organism>
<evidence type="ECO:0000313" key="1">
    <source>
        <dbReference type="EMBL" id="GAH68396.1"/>
    </source>
</evidence>
<dbReference type="EMBL" id="BARU01034854">
    <property type="protein sequence ID" value="GAH68396.1"/>
    <property type="molecule type" value="Genomic_DNA"/>
</dbReference>
<gene>
    <name evidence="1" type="ORF">S03H2_54651</name>
</gene>
<reference evidence="1" key="1">
    <citation type="journal article" date="2014" name="Front. Microbiol.">
        <title>High frequency of phylogenetically diverse reductive dehalogenase-homologous genes in deep subseafloor sedimentary metagenomes.</title>
        <authorList>
            <person name="Kawai M."/>
            <person name="Futagami T."/>
            <person name="Toyoda A."/>
            <person name="Takaki Y."/>
            <person name="Nishi S."/>
            <person name="Hori S."/>
            <person name="Arai W."/>
            <person name="Tsubouchi T."/>
            <person name="Morono Y."/>
            <person name="Uchiyama I."/>
            <person name="Ito T."/>
            <person name="Fujiyama A."/>
            <person name="Inagaki F."/>
            <person name="Takami H."/>
        </authorList>
    </citation>
    <scope>NUCLEOTIDE SEQUENCE</scope>
    <source>
        <strain evidence="1">Expedition CK06-06</strain>
    </source>
</reference>
<proteinExistence type="predicted"/>
<protein>
    <submittedName>
        <fullName evidence="1">Uncharacterized protein</fullName>
    </submittedName>
</protein>
<comment type="caution">
    <text evidence="1">The sequence shown here is derived from an EMBL/GenBank/DDBJ whole genome shotgun (WGS) entry which is preliminary data.</text>
</comment>
<name>X1HDV8_9ZZZZ</name>
<sequence>MIIENVDFNFAPETKLKIIILVKNIRKYFYRIIRKVKKLFLLNLFTKIYKNLSIFTNLEFWDK</sequence>
<accession>X1HDV8</accession>